<reference evidence="6" key="1">
    <citation type="submission" date="2020-10" db="EMBL/GenBank/DDBJ databases">
        <title>Connecting structure to function with the recovery of over 1000 high-quality activated sludge metagenome-assembled genomes encoding full-length rRNA genes using long-read sequencing.</title>
        <authorList>
            <person name="Singleton C.M."/>
            <person name="Petriglieri F."/>
            <person name="Kristensen J.M."/>
            <person name="Kirkegaard R.H."/>
            <person name="Michaelsen T.Y."/>
            <person name="Andersen M.H."/>
            <person name="Karst S.M."/>
            <person name="Dueholm M.S."/>
            <person name="Nielsen P.H."/>
            <person name="Albertsen M."/>
        </authorList>
    </citation>
    <scope>NUCLEOTIDE SEQUENCE</scope>
    <source>
        <strain evidence="6">Bjer_18-Q3-R1-45_BAT3C.347</strain>
    </source>
</reference>
<dbReference type="InterPro" id="IPR006008">
    <property type="entry name" value="YciB"/>
</dbReference>
<dbReference type="EMBL" id="JADJEV010000005">
    <property type="protein sequence ID" value="MBK6974913.1"/>
    <property type="molecule type" value="Genomic_DNA"/>
</dbReference>
<comment type="function">
    <text evidence="5">Plays a role in cell envelope biogenesis, maintenance of cell envelope integrity and membrane homeostasis.</text>
</comment>
<dbReference type="HAMAP" id="MF_00189">
    <property type="entry name" value="YciB"/>
    <property type="match status" value="1"/>
</dbReference>
<evidence type="ECO:0000256" key="3">
    <source>
        <dbReference type="ARBA" id="ARBA00022989"/>
    </source>
</evidence>
<comment type="subcellular location">
    <subcellularLocation>
        <location evidence="5">Cell inner membrane</location>
        <topology evidence="5">Multi-pass membrane protein</topology>
    </subcellularLocation>
</comment>
<organism evidence="6 7">
    <name type="scientific">Candidatus Methylophosphatis roskildensis</name>
    <dbReference type="NCBI Taxonomy" id="2899263"/>
    <lineage>
        <taxon>Bacteria</taxon>
        <taxon>Pseudomonadati</taxon>
        <taxon>Pseudomonadota</taxon>
        <taxon>Betaproteobacteria</taxon>
        <taxon>Nitrosomonadales</taxon>
        <taxon>Sterolibacteriaceae</taxon>
        <taxon>Candidatus Methylophosphatis</taxon>
    </lineage>
</organism>
<dbReference type="GO" id="GO:0005886">
    <property type="term" value="C:plasma membrane"/>
    <property type="evidence" value="ECO:0007669"/>
    <property type="project" value="UniProtKB-SubCell"/>
</dbReference>
<keyword evidence="1 5" id="KW-1003">Cell membrane</keyword>
<feature type="transmembrane region" description="Helical" evidence="5">
    <location>
        <begin position="175"/>
        <end position="194"/>
    </location>
</feature>
<evidence type="ECO:0000313" key="6">
    <source>
        <dbReference type="EMBL" id="MBK6974913.1"/>
    </source>
</evidence>
<keyword evidence="5" id="KW-0997">Cell inner membrane</keyword>
<keyword evidence="4 5" id="KW-0472">Membrane</keyword>
<evidence type="ECO:0000256" key="1">
    <source>
        <dbReference type="ARBA" id="ARBA00022475"/>
    </source>
</evidence>
<proteinExistence type="inferred from homology"/>
<protein>
    <recommendedName>
        <fullName evidence="5">Inner membrane-spanning protein YciB</fullName>
    </recommendedName>
</protein>
<keyword evidence="2 5" id="KW-0812">Transmembrane</keyword>
<feature type="transmembrane region" description="Helical" evidence="5">
    <location>
        <begin position="104"/>
        <end position="124"/>
    </location>
</feature>
<dbReference type="NCBIfam" id="NF001325">
    <property type="entry name" value="PRK00259.1-3"/>
    <property type="match status" value="1"/>
</dbReference>
<evidence type="ECO:0000256" key="4">
    <source>
        <dbReference type="ARBA" id="ARBA00023136"/>
    </source>
</evidence>
<comment type="similarity">
    <text evidence="5">Belongs to the YciB family.</text>
</comment>
<gene>
    <name evidence="5" type="primary">yciB</name>
    <name evidence="6" type="ORF">IPH26_18940</name>
</gene>
<feature type="transmembrane region" description="Helical" evidence="5">
    <location>
        <begin position="145"/>
        <end position="163"/>
    </location>
</feature>
<evidence type="ECO:0000256" key="5">
    <source>
        <dbReference type="HAMAP-Rule" id="MF_00189"/>
    </source>
</evidence>
<dbReference type="PANTHER" id="PTHR36917:SF1">
    <property type="entry name" value="INNER MEMBRANE-SPANNING PROTEIN YCIB"/>
    <property type="match status" value="1"/>
</dbReference>
<evidence type="ECO:0000256" key="2">
    <source>
        <dbReference type="ARBA" id="ARBA00022692"/>
    </source>
</evidence>
<feature type="transmembrane region" description="Helical" evidence="5">
    <location>
        <begin position="46"/>
        <end position="66"/>
    </location>
</feature>
<dbReference type="Pfam" id="PF04279">
    <property type="entry name" value="IspA"/>
    <property type="match status" value="1"/>
</dbReference>
<dbReference type="NCBIfam" id="TIGR00997">
    <property type="entry name" value="ispZ"/>
    <property type="match status" value="1"/>
</dbReference>
<keyword evidence="3 5" id="KW-1133">Transmembrane helix</keyword>
<dbReference type="Proteomes" id="UP000807785">
    <property type="component" value="Unassembled WGS sequence"/>
</dbReference>
<name>A0A9D7E6V2_9PROT</name>
<comment type="caution">
    <text evidence="6">The sequence shown here is derived from an EMBL/GenBank/DDBJ whole genome shotgun (WGS) entry which is preliminary data.</text>
</comment>
<feature type="transmembrane region" description="Helical" evidence="5">
    <location>
        <begin position="73"/>
        <end position="92"/>
    </location>
</feature>
<dbReference type="PANTHER" id="PTHR36917">
    <property type="entry name" value="INTRACELLULAR SEPTATION PROTEIN A-RELATED"/>
    <property type="match status" value="1"/>
</dbReference>
<accession>A0A9D7E6V2</accession>
<sequence length="202" mass="22592">MKFLFDLFPVILFFIAYQVAGGQPESAAGFANAWLGGGITSGQAPILIATSVAIVASFGQIGWLLLRGRKVDTMLWASLALIVVFGGATLFFHDATFIKWKPTILYWLFSTSLLVSAVVFNKNLIRSFMEAQLKLPDDVWSRLNVAWIGFFACMGFLNLYVAFQYTEATWVKFKLFGGMGLMFLFVIAQSMFLGKYIEEDKQ</sequence>
<evidence type="ECO:0000313" key="7">
    <source>
        <dbReference type="Proteomes" id="UP000807785"/>
    </source>
</evidence>
<dbReference type="AlphaFoldDB" id="A0A9D7E6V2"/>